<dbReference type="Proteomes" id="UP001188597">
    <property type="component" value="Unassembled WGS sequence"/>
</dbReference>
<accession>A0AA88UTQ5</accession>
<evidence type="ECO:0000256" key="5">
    <source>
        <dbReference type="ARBA" id="ARBA00023136"/>
    </source>
</evidence>
<dbReference type="PANTHER" id="PTHR42893">
    <property type="entry name" value="PROTEIN DETOXIFICATION 44, CHLOROPLASTIC-RELATED"/>
    <property type="match status" value="1"/>
</dbReference>
<comment type="caution">
    <text evidence="6">The sequence shown here is derived from an EMBL/GenBank/DDBJ whole genome shotgun (WGS) entry which is preliminary data.</text>
</comment>
<gene>
    <name evidence="6" type="ORF">RJ639_024766</name>
</gene>
<dbReference type="EMBL" id="JAVXUP010004253">
    <property type="protein sequence ID" value="KAK2997349.1"/>
    <property type="molecule type" value="Genomic_DNA"/>
</dbReference>
<organism evidence="6 7">
    <name type="scientific">Escallonia herrerae</name>
    <dbReference type="NCBI Taxonomy" id="1293975"/>
    <lineage>
        <taxon>Eukaryota</taxon>
        <taxon>Viridiplantae</taxon>
        <taxon>Streptophyta</taxon>
        <taxon>Embryophyta</taxon>
        <taxon>Tracheophyta</taxon>
        <taxon>Spermatophyta</taxon>
        <taxon>Magnoliopsida</taxon>
        <taxon>eudicotyledons</taxon>
        <taxon>Gunneridae</taxon>
        <taxon>Pentapetalae</taxon>
        <taxon>asterids</taxon>
        <taxon>campanulids</taxon>
        <taxon>Escalloniales</taxon>
        <taxon>Escalloniaceae</taxon>
        <taxon>Escallonia</taxon>
    </lineage>
</organism>
<dbReference type="PANTHER" id="PTHR42893:SF9">
    <property type="entry name" value="PROTEIN DETOXIFICATION 46, CHLOROPLASTIC"/>
    <property type="match status" value="1"/>
</dbReference>
<evidence type="ECO:0000313" key="7">
    <source>
        <dbReference type="Proteomes" id="UP001188597"/>
    </source>
</evidence>
<keyword evidence="4" id="KW-1133">Transmembrane helix</keyword>
<evidence type="ECO:0000256" key="1">
    <source>
        <dbReference type="ARBA" id="ARBA00004141"/>
    </source>
</evidence>
<keyword evidence="5" id="KW-0472">Membrane</keyword>
<sequence>MDLKTLAQHSHVTLQNPSFKRFTNPSNSFHHSYTSLYWRRTPPCLRYSRAQIGNRNRRSQFIRTISNCTSPGQEILEETPKIESENGNIPLILSVEEEDVGHKAAVRAEVVESEREALAGDESIWNQIVEIVKFSGPATGLWLCGPLMSLIDTIVIGQSNSIELAALGPGTVLCDNMCYVFMFLSISTSNLVATLLTRVGQLFGLEARPVSELHMGVLGTQARFSVAMRRLISPDGILYSDDLTRYQLGKLRTA</sequence>
<dbReference type="AlphaFoldDB" id="A0AA88UTQ5"/>
<dbReference type="GO" id="GO:0016020">
    <property type="term" value="C:membrane"/>
    <property type="evidence" value="ECO:0007669"/>
    <property type="project" value="UniProtKB-SubCell"/>
</dbReference>
<comment type="similarity">
    <text evidence="2">Belongs to the multi antimicrobial extrusion (MATE) (TC 2.A.66.1) family.</text>
</comment>
<name>A0AA88UTQ5_9ASTE</name>
<keyword evidence="3" id="KW-0812">Transmembrane</keyword>
<reference evidence="6" key="1">
    <citation type="submission" date="2022-12" db="EMBL/GenBank/DDBJ databases">
        <title>Draft genome assemblies for two species of Escallonia (Escalloniales).</title>
        <authorList>
            <person name="Chanderbali A."/>
            <person name="Dervinis C."/>
            <person name="Anghel I."/>
            <person name="Soltis D."/>
            <person name="Soltis P."/>
            <person name="Zapata F."/>
        </authorList>
    </citation>
    <scope>NUCLEOTIDE SEQUENCE</scope>
    <source>
        <strain evidence="6">UCBG64.0493</strain>
        <tissue evidence="6">Leaf</tissue>
    </source>
</reference>
<keyword evidence="7" id="KW-1185">Reference proteome</keyword>
<evidence type="ECO:0000313" key="6">
    <source>
        <dbReference type="EMBL" id="KAK2997349.1"/>
    </source>
</evidence>
<protein>
    <submittedName>
        <fullName evidence="6">Uncharacterized protein</fullName>
    </submittedName>
</protein>
<dbReference type="InterPro" id="IPR044644">
    <property type="entry name" value="DinF-like"/>
</dbReference>
<comment type="subcellular location">
    <subcellularLocation>
        <location evidence="1">Membrane</location>
        <topology evidence="1">Multi-pass membrane protein</topology>
    </subcellularLocation>
</comment>
<evidence type="ECO:0000256" key="4">
    <source>
        <dbReference type="ARBA" id="ARBA00022989"/>
    </source>
</evidence>
<proteinExistence type="inferred from homology"/>
<evidence type="ECO:0000256" key="3">
    <source>
        <dbReference type="ARBA" id="ARBA00022692"/>
    </source>
</evidence>
<evidence type="ECO:0000256" key="2">
    <source>
        <dbReference type="ARBA" id="ARBA00010199"/>
    </source>
</evidence>